<keyword evidence="3" id="KW-1185">Reference proteome</keyword>
<evidence type="ECO:0000313" key="2">
    <source>
        <dbReference type="EMBL" id="MCQ1529026.1"/>
    </source>
</evidence>
<dbReference type="RefSeq" id="WP_255226544.1">
    <property type="nucleotide sequence ID" value="NZ_JAJEKE010000003.1"/>
</dbReference>
<gene>
    <name evidence="2" type="ORF">LJD61_05625</name>
</gene>
<sequence>MKKILLLMLALASVFLFGCRFKSDNVTVYELPEGAEVQKTLDTLAGSVLSMDIEGYMSCFSPDCAFLNKINENILSVKAQNIKFKNFSISIQGLKRYGEGLEAIVNTQWEMSLNGKKKSGEQTRSIYFSKEDDAWKIKDYYFHAYSRPSVVVGNSSLLFANAQGMAKALNSKLFLDIDHLQNSGDIILLGTAYDNASILEMEKQNSTYIKVTENYPGSDLGIVQVIPNAENYRHAIVIQSSSLQGAKAAISFMAQYLTENSYMEPGVYLIQDNEIRKAELLELTTLTTLDHNKAEETLARAQDVVEYNIKLISDEIALEKDNIHLIEKNISNNDRKDYKEAFSIDPAAKKQSQAIRMGIISSYFMNKDVCTKAFQLPPSADAGVLDSALMLAKDMDIPSVTALLRLAGFHGDEVFSLEGEDASVIFANIDDGYALDPNMLFIHGVNRQYALEELKSIENDGYYLNLKDNSTNMPKEDIINSINAINKVLSLKKELLPSRIVRKSFAQNEELATNFLPFNTLDIYEKLQNNTSYFQYTNSMSSLSEAKDALRMAMGELLSLKCRKYILNLAGKYPGSQYDYSRYSGGLAFVEKPEAYAEAARESAAVKVKASEIGSSNREREDKIEGILSVLSTIKIEEKAVDFFLHPEACLKSKKGGAMDKALLAYGLYTGLFGKSDETWVAISENSSYVVIRDEYGYKYIDCKYNALSRMPDPTIYLCFNEKYAYNTRLGIGEKPEFMR</sequence>
<feature type="chain" id="PRO_5046624593" evidence="1">
    <location>
        <begin position="19"/>
        <end position="740"/>
    </location>
</feature>
<evidence type="ECO:0000313" key="3">
    <source>
        <dbReference type="Proteomes" id="UP001651880"/>
    </source>
</evidence>
<proteinExistence type="predicted"/>
<evidence type="ECO:0000256" key="1">
    <source>
        <dbReference type="SAM" id="SignalP"/>
    </source>
</evidence>
<dbReference type="Proteomes" id="UP001651880">
    <property type="component" value="Unassembled WGS sequence"/>
</dbReference>
<protein>
    <submittedName>
        <fullName evidence="2">Uncharacterized protein</fullName>
    </submittedName>
</protein>
<accession>A0ABT1NFA5</accession>
<feature type="signal peptide" evidence="1">
    <location>
        <begin position="1"/>
        <end position="18"/>
    </location>
</feature>
<comment type="caution">
    <text evidence="2">The sequence shown here is derived from an EMBL/GenBank/DDBJ whole genome shotgun (WGS) entry which is preliminary data.</text>
</comment>
<reference evidence="2 3" key="1">
    <citation type="submission" date="2021-10" db="EMBL/GenBank/DDBJ databases">
        <title>Lutispora strain m25 sp. nov., a thermophilic, non-spore-forming bacterium isolated from a lab-scale methanogenic bioreactor digesting anaerobic sludge.</title>
        <authorList>
            <person name="El Houari A."/>
            <person name="Mcdonald J."/>
        </authorList>
    </citation>
    <scope>NUCLEOTIDE SEQUENCE [LARGE SCALE GENOMIC DNA]</scope>
    <source>
        <strain evidence="3">m25</strain>
    </source>
</reference>
<keyword evidence="1" id="KW-0732">Signal</keyword>
<name>A0ABT1NFA5_9FIRM</name>
<organism evidence="2 3">
    <name type="scientific">Lutispora saccharofermentans</name>
    <dbReference type="NCBI Taxonomy" id="3024236"/>
    <lineage>
        <taxon>Bacteria</taxon>
        <taxon>Bacillati</taxon>
        <taxon>Bacillota</taxon>
        <taxon>Clostridia</taxon>
        <taxon>Lutisporales</taxon>
        <taxon>Lutisporaceae</taxon>
        <taxon>Lutispora</taxon>
    </lineage>
</organism>
<dbReference type="PROSITE" id="PS51257">
    <property type="entry name" value="PROKAR_LIPOPROTEIN"/>
    <property type="match status" value="1"/>
</dbReference>
<dbReference type="EMBL" id="JAJEKE010000003">
    <property type="protein sequence ID" value="MCQ1529026.1"/>
    <property type="molecule type" value="Genomic_DNA"/>
</dbReference>